<keyword evidence="3" id="KW-0378">Hydrolase</keyword>
<dbReference type="Proteomes" id="UP001219901">
    <property type="component" value="Chromosome"/>
</dbReference>
<dbReference type="Pfam" id="PF00144">
    <property type="entry name" value="Beta-lactamase"/>
    <property type="match status" value="1"/>
</dbReference>
<feature type="domain" description="Beta-lactamase-related" evidence="1">
    <location>
        <begin position="20"/>
        <end position="387"/>
    </location>
</feature>
<dbReference type="InterPro" id="IPR012338">
    <property type="entry name" value="Beta-lactam/transpept-like"/>
</dbReference>
<reference evidence="4" key="3">
    <citation type="submission" date="2023-06" db="EMBL/GenBank/DDBJ databases">
        <title>Pangenomics reveal diversification of enzyme families and niche specialization in globally abundant SAR202 bacteria.</title>
        <authorList>
            <person name="Saw J.H.W."/>
        </authorList>
    </citation>
    <scope>NUCLEOTIDE SEQUENCE [LARGE SCALE GENOMIC DNA]</scope>
    <source>
        <strain evidence="4">JH1073</strain>
    </source>
</reference>
<sequence length="400" mass="45172">MTTGLSADRLKRIDQHFQEKYIDTGKLPGVLTLVARRGEIAHFSALGSMDIENDKPTAKDTIFRIYSMTKAITSVALMMLYEEGRFQLNDPVHNYLPEWKNTEVWVSGEYPDFKTRPQDRPMTIRDLLSHQSGLTYGFNDLNAVDRAYQQFGWDEMFATPLDEWSKRLSKMPLLFSPGTAWNYSLATDLCGYLVQVLSGTDFEKFLIERIFEPLGMVDTSFNISNDKKDRFASCYVPTPEGGIAVDVRSDEVFYLNPPAFKSGGGGLLSTATDYYRFLQMLANNGVFEGRRYLSRKTVELMTANHLPDGKSVYDHAFTTPEEEYRKGEGWGLGFSIALDHGKTQIAGSPGQYSWGGAASTEYWVDPKEEVLVIFMTQLMPSGTYPIKRELQTLVNAAIDD</sequence>
<evidence type="ECO:0000313" key="3">
    <source>
        <dbReference type="EMBL" id="WFG40198.1"/>
    </source>
</evidence>
<dbReference type="InterPro" id="IPR001466">
    <property type="entry name" value="Beta-lactam-related"/>
</dbReference>
<dbReference type="SUPFAM" id="SSF56601">
    <property type="entry name" value="beta-lactamase/transpeptidase-like"/>
    <property type="match status" value="1"/>
</dbReference>
<dbReference type="EMBL" id="WMBE01000003">
    <property type="protein sequence ID" value="MDG0867424.1"/>
    <property type="molecule type" value="Genomic_DNA"/>
</dbReference>
<reference evidence="4 5" key="1">
    <citation type="submission" date="2019-11" db="EMBL/GenBank/DDBJ databases">
        <authorList>
            <person name="Cho J.-C."/>
        </authorList>
    </citation>
    <scope>NUCLEOTIDE SEQUENCE [LARGE SCALE GENOMIC DNA]</scope>
    <source>
        <strain evidence="3 4">JH1073</strain>
        <strain evidence="2 5">JH702</strain>
    </source>
</reference>
<dbReference type="InterPro" id="IPR050789">
    <property type="entry name" value="Diverse_Enzym_Activities"/>
</dbReference>
<dbReference type="AlphaFoldDB" id="A0AAJ5ZFC8"/>
<reference evidence="3" key="2">
    <citation type="journal article" date="2023" name="Nat. Commun.">
        <title>Cultivation of marine bacteria of the SAR202 clade.</title>
        <authorList>
            <person name="Lim Y."/>
            <person name="Seo J.H."/>
            <person name="Giovannoni S.J."/>
            <person name="Kang I."/>
            <person name="Cho J.C."/>
        </authorList>
    </citation>
    <scope>NUCLEOTIDE SEQUENCE</scope>
    <source>
        <strain evidence="3">JH1073</strain>
    </source>
</reference>
<dbReference type="PANTHER" id="PTHR43283:SF3">
    <property type="entry name" value="BETA-LACTAMASE FAMILY PROTEIN (AFU_ORTHOLOGUE AFUA_5G07500)"/>
    <property type="match status" value="1"/>
</dbReference>
<evidence type="ECO:0000313" key="4">
    <source>
        <dbReference type="Proteomes" id="UP001219901"/>
    </source>
</evidence>
<organism evidence="3 4">
    <name type="scientific">Candidatus Lucifugimonas marina</name>
    <dbReference type="NCBI Taxonomy" id="3038979"/>
    <lineage>
        <taxon>Bacteria</taxon>
        <taxon>Bacillati</taxon>
        <taxon>Chloroflexota</taxon>
        <taxon>Dehalococcoidia</taxon>
        <taxon>SAR202 cluster</taxon>
        <taxon>Candidatus Lucifugimonadales</taxon>
        <taxon>Candidatus Lucifugimonadaceae</taxon>
        <taxon>Candidatus Lucifugimonas</taxon>
    </lineage>
</organism>
<evidence type="ECO:0000259" key="1">
    <source>
        <dbReference type="Pfam" id="PF00144"/>
    </source>
</evidence>
<proteinExistence type="predicted"/>
<keyword evidence="4" id="KW-1185">Reference proteome</keyword>
<dbReference type="PANTHER" id="PTHR43283">
    <property type="entry name" value="BETA-LACTAMASE-RELATED"/>
    <property type="match status" value="1"/>
</dbReference>
<gene>
    <name evidence="2" type="ORF">GKO46_10135</name>
    <name evidence="3" type="ORF">GKO48_11410</name>
</gene>
<dbReference type="GO" id="GO:0016787">
    <property type="term" value="F:hydrolase activity"/>
    <property type="evidence" value="ECO:0007669"/>
    <property type="project" value="UniProtKB-KW"/>
</dbReference>
<dbReference type="Gene3D" id="3.40.710.10">
    <property type="entry name" value="DD-peptidase/beta-lactamase superfamily"/>
    <property type="match status" value="1"/>
</dbReference>
<accession>A0AAJ5ZFC8</accession>
<evidence type="ECO:0000313" key="2">
    <source>
        <dbReference type="EMBL" id="MDG0867424.1"/>
    </source>
</evidence>
<dbReference type="RefSeq" id="WP_342825779.1">
    <property type="nucleotide sequence ID" value="NZ_CP046146.1"/>
</dbReference>
<dbReference type="EMBL" id="CP046147">
    <property type="protein sequence ID" value="WFG40198.1"/>
    <property type="molecule type" value="Genomic_DNA"/>
</dbReference>
<evidence type="ECO:0000313" key="5">
    <source>
        <dbReference type="Proteomes" id="UP001321249"/>
    </source>
</evidence>
<dbReference type="Proteomes" id="UP001321249">
    <property type="component" value="Unassembled WGS sequence"/>
</dbReference>
<protein>
    <submittedName>
        <fullName evidence="3">Serine hydrolase</fullName>
    </submittedName>
</protein>
<name>A0AAJ5ZFC8_9CHLR</name>